<protein>
    <submittedName>
        <fullName evidence="4">PH domain-containing protein</fullName>
    </submittedName>
</protein>
<evidence type="ECO:0000256" key="1">
    <source>
        <dbReference type="SAM" id="MobiDB-lite"/>
    </source>
</evidence>
<feature type="transmembrane region" description="Helical" evidence="2">
    <location>
        <begin position="75"/>
        <end position="97"/>
    </location>
</feature>
<keyword evidence="2" id="KW-1133">Transmembrane helix</keyword>
<dbReference type="EMBL" id="CP119108">
    <property type="protein sequence ID" value="WEG09216.1"/>
    <property type="molecule type" value="Genomic_DNA"/>
</dbReference>
<dbReference type="PANTHER" id="PTHR34473">
    <property type="entry name" value="UPF0699 TRANSMEMBRANE PROTEIN YDBS"/>
    <property type="match status" value="1"/>
</dbReference>
<reference evidence="4 5" key="1">
    <citation type="submission" date="2023-03" db="EMBL/GenBank/DDBJ databases">
        <title>Genome sequence of Microbacterium sp. KACC 23027.</title>
        <authorList>
            <person name="Kim S."/>
            <person name="Heo J."/>
            <person name="Kwon S.-W."/>
        </authorList>
    </citation>
    <scope>NUCLEOTIDE SEQUENCE [LARGE SCALE GENOMIC DNA]</scope>
    <source>
        <strain evidence="4 5">KACC 23027</strain>
    </source>
</reference>
<dbReference type="RefSeq" id="WP_275278540.1">
    <property type="nucleotide sequence ID" value="NZ_CP119108.1"/>
</dbReference>
<dbReference type="Pfam" id="PF03703">
    <property type="entry name" value="bPH_2"/>
    <property type="match status" value="1"/>
</dbReference>
<accession>A0ABY8BYE6</accession>
<evidence type="ECO:0000313" key="5">
    <source>
        <dbReference type="Proteomes" id="UP001214553"/>
    </source>
</evidence>
<feature type="domain" description="YdbS-like PH" evidence="3">
    <location>
        <begin position="128"/>
        <end position="205"/>
    </location>
</feature>
<evidence type="ECO:0000313" key="4">
    <source>
        <dbReference type="EMBL" id="WEG09216.1"/>
    </source>
</evidence>
<evidence type="ECO:0000259" key="3">
    <source>
        <dbReference type="Pfam" id="PF03703"/>
    </source>
</evidence>
<dbReference type="Proteomes" id="UP001214553">
    <property type="component" value="Chromosome"/>
</dbReference>
<gene>
    <name evidence="4" type="ORF">PU630_01250</name>
</gene>
<dbReference type="PANTHER" id="PTHR34473:SF3">
    <property type="entry name" value="TRANSMEMBRANE PROTEIN-RELATED"/>
    <property type="match status" value="1"/>
</dbReference>
<keyword evidence="2" id="KW-0812">Transmembrane</keyword>
<name>A0ABY8BYE6_9MICO</name>
<evidence type="ECO:0000256" key="2">
    <source>
        <dbReference type="SAM" id="Phobius"/>
    </source>
</evidence>
<dbReference type="InterPro" id="IPR005182">
    <property type="entry name" value="YdbS-like_PH"/>
</dbReference>
<feature type="transmembrane region" description="Helical" evidence="2">
    <location>
        <begin position="103"/>
        <end position="123"/>
    </location>
</feature>
<proteinExistence type="predicted"/>
<keyword evidence="5" id="KW-1185">Reference proteome</keyword>
<keyword evidence="2" id="KW-0472">Membrane</keyword>
<organism evidence="4 5">
    <name type="scientific">Microbacterium horticulturae</name>
    <dbReference type="NCBI Taxonomy" id="3028316"/>
    <lineage>
        <taxon>Bacteria</taxon>
        <taxon>Bacillati</taxon>
        <taxon>Actinomycetota</taxon>
        <taxon>Actinomycetes</taxon>
        <taxon>Micrococcales</taxon>
        <taxon>Microbacteriaceae</taxon>
        <taxon>Microbacterium</taxon>
    </lineage>
</organism>
<sequence length="216" mass="22938">MTSIPEPGAGPEESTTPTPATPTGTTPPTETPGAEAEAAAPVLDDKTFDRVLEPRSENRLPLGDGTWHQLARAYVWVRLISLTALFVVVLAAAAVITSFSGEVWLWVPAGVVAIGAAWTAAITPRQARSFGYQLRADDLVFRRGILWQRMVAVPYGRMQLVDITHGPLDRAFGIAQLKLVTAAASTGVSIPGLTQGAAESLRDTLIAVAETRRTGL</sequence>
<feature type="region of interest" description="Disordered" evidence="1">
    <location>
        <begin position="1"/>
        <end position="40"/>
    </location>
</feature>